<reference evidence="5 6" key="1">
    <citation type="submission" date="2022-03" db="EMBL/GenBank/DDBJ databases">
        <authorList>
            <person name="Nunn A."/>
            <person name="Chopra R."/>
            <person name="Nunn A."/>
            <person name="Contreras Garrido A."/>
        </authorList>
    </citation>
    <scope>NUCLEOTIDE SEQUENCE [LARGE SCALE GENOMIC DNA]</scope>
</reference>
<keyword evidence="2" id="KW-0678">Repressor</keyword>
<dbReference type="AlphaFoldDB" id="A0AAU9R551"/>
<dbReference type="InterPro" id="IPR003822">
    <property type="entry name" value="PAH"/>
</dbReference>
<dbReference type="InterPro" id="IPR036600">
    <property type="entry name" value="PAH_sf"/>
</dbReference>
<dbReference type="Gene3D" id="1.20.1160.11">
    <property type="entry name" value="Paired amphipathic helix"/>
    <property type="match status" value="1"/>
</dbReference>
<name>A0AAU9R551_THLAR</name>
<dbReference type="EMBL" id="OU466857">
    <property type="protein sequence ID" value="CAH2033789.1"/>
    <property type="molecule type" value="Genomic_DNA"/>
</dbReference>
<keyword evidence="3 4" id="KW-0539">Nucleus</keyword>
<evidence type="ECO:0000313" key="5">
    <source>
        <dbReference type="EMBL" id="CAH2033789.1"/>
    </source>
</evidence>
<comment type="subcellular location">
    <subcellularLocation>
        <location evidence="1 4">Nucleus</location>
    </subcellularLocation>
</comment>
<dbReference type="GO" id="GO:0000122">
    <property type="term" value="P:negative regulation of transcription by RNA polymerase II"/>
    <property type="evidence" value="ECO:0007669"/>
    <property type="project" value="TreeGrafter"/>
</dbReference>
<evidence type="ECO:0000313" key="6">
    <source>
        <dbReference type="Proteomes" id="UP000836841"/>
    </source>
</evidence>
<proteinExistence type="predicted"/>
<evidence type="ECO:0000256" key="1">
    <source>
        <dbReference type="ARBA" id="ARBA00004123"/>
    </source>
</evidence>
<keyword evidence="6" id="KW-1185">Reference proteome</keyword>
<dbReference type="GO" id="GO:0000785">
    <property type="term" value="C:chromatin"/>
    <property type="evidence" value="ECO:0007669"/>
    <property type="project" value="TreeGrafter"/>
</dbReference>
<dbReference type="FunFam" id="1.20.1160.11:FF:000001">
    <property type="entry name" value="Paired amphipathic helix protein Sin3"/>
    <property type="match status" value="1"/>
</dbReference>
<accession>A0AAU9R551</accession>
<dbReference type="InterPro" id="IPR039774">
    <property type="entry name" value="Sin3-like"/>
</dbReference>
<dbReference type="Pfam" id="PF02671">
    <property type="entry name" value="PAH"/>
    <property type="match status" value="1"/>
</dbReference>
<evidence type="ECO:0000256" key="4">
    <source>
        <dbReference type="PROSITE-ProRule" id="PRU00810"/>
    </source>
</evidence>
<evidence type="ECO:0000256" key="2">
    <source>
        <dbReference type="ARBA" id="ARBA00022491"/>
    </source>
</evidence>
<dbReference type="GO" id="GO:0003714">
    <property type="term" value="F:transcription corepressor activity"/>
    <property type="evidence" value="ECO:0007669"/>
    <property type="project" value="InterPro"/>
</dbReference>
<dbReference type="SUPFAM" id="SSF47762">
    <property type="entry name" value="PAH2 domain"/>
    <property type="match status" value="1"/>
</dbReference>
<sequence>MASFDKLQIDIMSGEGSKPKATKDDAYAYLRDVKDRFDGKKYNEFFKVMNDYKSQSIDRKGCIKRVEKLLKGHKDLISGFNVFLPKSLELDD</sequence>
<dbReference type="Proteomes" id="UP000836841">
    <property type="component" value="Chromosome 1"/>
</dbReference>
<gene>
    <name evidence="5" type="ORF">TAV2_LOCUS490</name>
</gene>
<evidence type="ECO:0000256" key="3">
    <source>
        <dbReference type="ARBA" id="ARBA00023242"/>
    </source>
</evidence>
<dbReference type="PANTHER" id="PTHR12346">
    <property type="entry name" value="SIN3B-RELATED"/>
    <property type="match status" value="1"/>
</dbReference>
<protein>
    <submittedName>
        <fullName evidence="5">Uncharacterized protein</fullName>
    </submittedName>
</protein>
<dbReference type="GO" id="GO:0000118">
    <property type="term" value="C:histone deacetylase complex"/>
    <property type="evidence" value="ECO:0007669"/>
    <property type="project" value="TreeGrafter"/>
</dbReference>
<dbReference type="PROSITE" id="PS51477">
    <property type="entry name" value="PAH"/>
    <property type="match status" value="1"/>
</dbReference>
<dbReference type="PANTHER" id="PTHR12346:SF0">
    <property type="entry name" value="SIN3A, ISOFORM G"/>
    <property type="match status" value="1"/>
</dbReference>
<organism evidence="5 6">
    <name type="scientific">Thlaspi arvense</name>
    <name type="common">Field penny-cress</name>
    <dbReference type="NCBI Taxonomy" id="13288"/>
    <lineage>
        <taxon>Eukaryota</taxon>
        <taxon>Viridiplantae</taxon>
        <taxon>Streptophyta</taxon>
        <taxon>Embryophyta</taxon>
        <taxon>Tracheophyta</taxon>
        <taxon>Spermatophyta</taxon>
        <taxon>Magnoliopsida</taxon>
        <taxon>eudicotyledons</taxon>
        <taxon>Gunneridae</taxon>
        <taxon>Pentapetalae</taxon>
        <taxon>rosids</taxon>
        <taxon>malvids</taxon>
        <taxon>Brassicales</taxon>
        <taxon>Brassicaceae</taxon>
        <taxon>Thlaspideae</taxon>
        <taxon>Thlaspi</taxon>
    </lineage>
</organism>